<evidence type="ECO:0000256" key="8">
    <source>
        <dbReference type="PROSITE-ProRule" id="PRU00259"/>
    </source>
</evidence>
<feature type="repeat" description="ARM" evidence="8">
    <location>
        <begin position="266"/>
        <end position="309"/>
    </location>
</feature>
<dbReference type="InterPro" id="IPR011989">
    <property type="entry name" value="ARM-like"/>
</dbReference>
<dbReference type="GO" id="GO:0000329">
    <property type="term" value="C:fungal-type vacuole membrane"/>
    <property type="evidence" value="ECO:0007669"/>
    <property type="project" value="TreeGrafter"/>
</dbReference>
<comment type="similarity">
    <text evidence="2">Belongs to the beta-catenin family.</text>
</comment>
<dbReference type="EMBL" id="JANBUH010000094">
    <property type="protein sequence ID" value="KAJ2754801.1"/>
    <property type="molecule type" value="Genomic_DNA"/>
</dbReference>
<evidence type="ECO:0000256" key="2">
    <source>
        <dbReference type="ARBA" id="ARBA00005462"/>
    </source>
</evidence>
<dbReference type="SUPFAM" id="SSF48371">
    <property type="entry name" value="ARM repeat"/>
    <property type="match status" value="1"/>
</dbReference>
<protein>
    <recommendedName>
        <fullName evidence="7">Vacuolar protein 8</fullName>
    </recommendedName>
</protein>
<proteinExistence type="inferred from homology"/>
<evidence type="ECO:0000313" key="10">
    <source>
        <dbReference type="EMBL" id="KAJ2754801.1"/>
    </source>
</evidence>
<comment type="subcellular location">
    <subcellularLocation>
        <location evidence="1">Vacuole membrane</location>
        <topology evidence="1">Lipid-anchor</topology>
    </subcellularLocation>
</comment>
<dbReference type="InterPro" id="IPR016024">
    <property type="entry name" value="ARM-type_fold"/>
</dbReference>
<evidence type="ECO:0000256" key="1">
    <source>
        <dbReference type="ARBA" id="ARBA00004592"/>
    </source>
</evidence>
<dbReference type="PANTHER" id="PTHR47249:SF1">
    <property type="entry name" value="VACUOLAR PROTEIN 8"/>
    <property type="match status" value="1"/>
</dbReference>
<dbReference type="AlphaFoldDB" id="A0A9W8H254"/>
<evidence type="ECO:0000259" key="9">
    <source>
        <dbReference type="Pfam" id="PF25598"/>
    </source>
</evidence>
<keyword evidence="3" id="KW-0926">Vacuole</keyword>
<dbReference type="GO" id="GO:0043495">
    <property type="term" value="F:protein-membrane adaptor activity"/>
    <property type="evidence" value="ECO:0007669"/>
    <property type="project" value="InterPro"/>
</dbReference>
<dbReference type="InterPro" id="IPR000225">
    <property type="entry name" value="Armadillo"/>
</dbReference>
<name>A0A9W8H254_9FUNG</name>
<dbReference type="GO" id="GO:0071562">
    <property type="term" value="P:nucleus-vacuole junction assembly"/>
    <property type="evidence" value="ECO:0007669"/>
    <property type="project" value="InterPro"/>
</dbReference>
<accession>A0A9W8H254</accession>
<sequence>MGSSLSSICGIDCCKFGGNHNDDDCREAQEYQPLLGDRERHAVSALVKLFETDTRVSFYEGEALKALTVLAHSDVHHLQLSAATAFNEISEYDVRPISPEALEPMLYLLQSAYIDVQHGASAALGNLASVIENKRLIVKMGGLEPLIRQMLSPNTSAQINSVGCITNLAADEENKLAIAKSGALVPLTRLARSKDQRVQRNATGALLNMTHRPELRLMLIEAGSVAVLVDLIASVDEETQYYAITALSNIAVDVGGRNVLWDSQPELIDMLVKALHRPLKIKIQSQIVLTLRNLACDSRYQVQIVDCGGLDALLPLLQSSYTILITSTCACLRNLSIDSRNETPIICSGFLPELVDLIPQADEPDLQCHAISTVRNMAANSGQDKQAFIDSGLFDRVKIALTDSRTHPKVLCELAAALSVFALNDQLWQPIVELGFCKLLVQLTRCRDLEAEYNACLTLGTLASKGTAEVYDELVRLWRAPNGGIRGCLIKIMTLPEYANTNVRSITVWLTKTLLGCARADLVERIACDAQLVAAIEEIAKCRAVLSSSCSVASSTRFSSVIDDAKGKQADVADGHITAFIANGEHAMASGSSGADHEALRAGALACQAMSLIDDFSSHQVAGK</sequence>
<feature type="repeat" description="ARM" evidence="8">
    <location>
        <begin position="100"/>
        <end position="142"/>
    </location>
</feature>
<dbReference type="Pfam" id="PF25598">
    <property type="entry name" value="ARM_PUB"/>
    <property type="match status" value="1"/>
</dbReference>
<evidence type="ECO:0000256" key="4">
    <source>
        <dbReference type="ARBA" id="ARBA00022737"/>
    </source>
</evidence>
<keyword evidence="5" id="KW-0472">Membrane</keyword>
<keyword evidence="6" id="KW-0449">Lipoprotein</keyword>
<evidence type="ECO:0000313" key="11">
    <source>
        <dbReference type="Proteomes" id="UP001140011"/>
    </source>
</evidence>
<keyword evidence="11" id="KW-1185">Reference proteome</keyword>
<dbReference type="Gene3D" id="1.25.10.10">
    <property type="entry name" value="Leucine-rich Repeat Variant"/>
    <property type="match status" value="2"/>
</dbReference>
<feature type="domain" description="U-box" evidence="9">
    <location>
        <begin position="146"/>
        <end position="322"/>
    </location>
</feature>
<dbReference type="SMART" id="SM00185">
    <property type="entry name" value="ARM"/>
    <property type="match status" value="7"/>
</dbReference>
<feature type="repeat" description="ARM" evidence="8">
    <location>
        <begin position="141"/>
        <end position="183"/>
    </location>
</feature>
<organism evidence="10 11">
    <name type="scientific">Coemansia pectinata</name>
    <dbReference type="NCBI Taxonomy" id="1052879"/>
    <lineage>
        <taxon>Eukaryota</taxon>
        <taxon>Fungi</taxon>
        <taxon>Fungi incertae sedis</taxon>
        <taxon>Zoopagomycota</taxon>
        <taxon>Kickxellomycotina</taxon>
        <taxon>Kickxellomycetes</taxon>
        <taxon>Kickxellales</taxon>
        <taxon>Kickxellaceae</taxon>
        <taxon>Coemansia</taxon>
    </lineage>
</organism>
<reference evidence="10" key="1">
    <citation type="submission" date="2022-07" db="EMBL/GenBank/DDBJ databases">
        <title>Phylogenomic reconstructions and comparative analyses of Kickxellomycotina fungi.</title>
        <authorList>
            <person name="Reynolds N.K."/>
            <person name="Stajich J.E."/>
            <person name="Barry K."/>
            <person name="Grigoriev I.V."/>
            <person name="Crous P."/>
            <person name="Smith M.E."/>
        </authorList>
    </citation>
    <scope>NUCLEOTIDE SEQUENCE</scope>
    <source>
        <strain evidence="10">BCRC 34297</strain>
    </source>
</reference>
<feature type="repeat" description="ARM" evidence="8">
    <location>
        <begin position="308"/>
        <end position="350"/>
    </location>
</feature>
<dbReference type="GO" id="GO:0000045">
    <property type="term" value="P:autophagosome assembly"/>
    <property type="evidence" value="ECO:0007669"/>
    <property type="project" value="TreeGrafter"/>
</dbReference>
<dbReference type="OrthoDB" id="7537227at2759"/>
<gene>
    <name evidence="10" type="primary">VAC8_1</name>
    <name evidence="10" type="ORF">GGI19_002133</name>
</gene>
<evidence type="ECO:0000256" key="5">
    <source>
        <dbReference type="ARBA" id="ARBA00023136"/>
    </source>
</evidence>
<comment type="caution">
    <text evidence="10">The sequence shown here is derived from an EMBL/GenBank/DDBJ whole genome shotgun (WGS) entry which is preliminary data.</text>
</comment>
<evidence type="ECO:0000256" key="7">
    <source>
        <dbReference type="ARBA" id="ARBA00026209"/>
    </source>
</evidence>
<feature type="repeat" description="ARM" evidence="8">
    <location>
        <begin position="182"/>
        <end position="224"/>
    </location>
</feature>
<evidence type="ECO:0000256" key="3">
    <source>
        <dbReference type="ARBA" id="ARBA00022554"/>
    </source>
</evidence>
<dbReference type="PANTHER" id="PTHR47249">
    <property type="entry name" value="VACUOLAR PROTEIN 8"/>
    <property type="match status" value="1"/>
</dbReference>
<dbReference type="InterPro" id="IPR058678">
    <property type="entry name" value="ARM_PUB"/>
</dbReference>
<evidence type="ECO:0000256" key="6">
    <source>
        <dbReference type="ARBA" id="ARBA00023288"/>
    </source>
</evidence>
<dbReference type="InterPro" id="IPR045156">
    <property type="entry name" value="Vac8"/>
</dbReference>
<dbReference type="Proteomes" id="UP001140011">
    <property type="component" value="Unassembled WGS sequence"/>
</dbReference>
<dbReference type="PROSITE" id="PS50176">
    <property type="entry name" value="ARM_REPEAT"/>
    <property type="match status" value="6"/>
</dbReference>
<keyword evidence="4" id="KW-0677">Repeat</keyword>
<feature type="repeat" description="ARM" evidence="8">
    <location>
        <begin position="349"/>
        <end position="392"/>
    </location>
</feature>